<reference evidence="8 9" key="1">
    <citation type="submission" date="2023-07" db="EMBL/GenBank/DDBJ databases">
        <title>Genomic Encyclopedia of Type Strains, Phase IV (KMG-IV): sequencing the most valuable type-strain genomes for metagenomic binning, comparative biology and taxonomic classification.</title>
        <authorList>
            <person name="Goeker M."/>
        </authorList>
    </citation>
    <scope>NUCLEOTIDE SEQUENCE [LARGE SCALE GENOMIC DNA]</scope>
    <source>
        <strain evidence="8 9">DSM 15049</strain>
    </source>
</reference>
<dbReference type="PANTHER" id="PTHR42861">
    <property type="entry name" value="CALCIUM-TRANSPORTING ATPASE"/>
    <property type="match status" value="1"/>
</dbReference>
<dbReference type="EMBL" id="JAUSWG010000010">
    <property type="protein sequence ID" value="MDQ0557232.1"/>
    <property type="molecule type" value="Genomic_DNA"/>
</dbReference>
<feature type="transmembrane region" description="Helical" evidence="6">
    <location>
        <begin position="686"/>
        <end position="704"/>
    </location>
</feature>
<dbReference type="EC" id="3.6.3.-" evidence="8"/>
<dbReference type="SFLD" id="SFLDF00027">
    <property type="entry name" value="p-type_atpase"/>
    <property type="match status" value="1"/>
</dbReference>
<comment type="caution">
    <text evidence="8">The sequence shown here is derived from an EMBL/GenBank/DDBJ whole genome shotgun (WGS) entry which is preliminary data.</text>
</comment>
<dbReference type="InterPro" id="IPR036412">
    <property type="entry name" value="HAD-like_sf"/>
</dbReference>
<dbReference type="InterPro" id="IPR044492">
    <property type="entry name" value="P_typ_ATPase_HD_dom"/>
</dbReference>
<evidence type="ECO:0000313" key="8">
    <source>
        <dbReference type="EMBL" id="MDQ0557232.1"/>
    </source>
</evidence>
<dbReference type="InterPro" id="IPR018303">
    <property type="entry name" value="ATPase_P-typ_P_site"/>
</dbReference>
<organism evidence="8 9">
    <name type="scientific">Paraclostridium ghonii</name>
    <dbReference type="NCBI Taxonomy" id="29358"/>
    <lineage>
        <taxon>Bacteria</taxon>
        <taxon>Bacillati</taxon>
        <taxon>Bacillota</taxon>
        <taxon>Clostridia</taxon>
        <taxon>Peptostreptococcales</taxon>
        <taxon>Peptostreptococcaceae</taxon>
        <taxon>Paraclostridium</taxon>
    </lineage>
</organism>
<dbReference type="SFLD" id="SFLDS00003">
    <property type="entry name" value="Haloacid_Dehalogenase"/>
    <property type="match status" value="1"/>
</dbReference>
<evidence type="ECO:0000259" key="7">
    <source>
        <dbReference type="Pfam" id="PF00122"/>
    </source>
</evidence>
<dbReference type="InterPro" id="IPR023214">
    <property type="entry name" value="HAD_sf"/>
</dbReference>
<evidence type="ECO:0000313" key="9">
    <source>
        <dbReference type="Proteomes" id="UP001232584"/>
    </source>
</evidence>
<dbReference type="Gene3D" id="2.70.150.10">
    <property type="entry name" value="Calcium-transporting ATPase, cytoplasmic transduction domain A"/>
    <property type="match status" value="1"/>
</dbReference>
<evidence type="ECO:0000256" key="5">
    <source>
        <dbReference type="ARBA" id="ARBA00023136"/>
    </source>
</evidence>
<dbReference type="PRINTS" id="PR00120">
    <property type="entry name" value="HATPASE"/>
</dbReference>
<dbReference type="SUPFAM" id="SSF81665">
    <property type="entry name" value="Calcium ATPase, transmembrane domain M"/>
    <property type="match status" value="1"/>
</dbReference>
<feature type="transmembrane region" description="Helical" evidence="6">
    <location>
        <begin position="622"/>
        <end position="640"/>
    </location>
</feature>
<dbReference type="Pfam" id="PF00702">
    <property type="entry name" value="Hydrolase"/>
    <property type="match status" value="1"/>
</dbReference>
<keyword evidence="3" id="KW-1278">Translocase</keyword>
<feature type="transmembrane region" description="Helical" evidence="6">
    <location>
        <begin position="595"/>
        <end position="616"/>
    </location>
</feature>
<dbReference type="RefSeq" id="WP_307508023.1">
    <property type="nucleotide sequence ID" value="NZ_BAAACE010000005.1"/>
</dbReference>
<feature type="transmembrane region" description="Helical" evidence="6">
    <location>
        <begin position="67"/>
        <end position="85"/>
    </location>
</feature>
<evidence type="ECO:0000256" key="6">
    <source>
        <dbReference type="SAM" id="Phobius"/>
    </source>
</evidence>
<protein>
    <submittedName>
        <fullName evidence="8">Cation-transporting ATPase E</fullName>
        <ecNumber evidence="8">3.6.3.-</ecNumber>
    </submittedName>
</protein>
<feature type="domain" description="P-type ATPase A" evidence="7">
    <location>
        <begin position="98"/>
        <end position="195"/>
    </location>
</feature>
<feature type="transmembrane region" description="Helical" evidence="6">
    <location>
        <begin position="716"/>
        <end position="736"/>
    </location>
</feature>
<dbReference type="Proteomes" id="UP001232584">
    <property type="component" value="Unassembled WGS sequence"/>
</dbReference>
<evidence type="ECO:0000256" key="4">
    <source>
        <dbReference type="ARBA" id="ARBA00022989"/>
    </source>
</evidence>
<dbReference type="PROSITE" id="PS00154">
    <property type="entry name" value="ATPASE_E1_E2"/>
    <property type="match status" value="1"/>
</dbReference>
<evidence type="ECO:0000256" key="1">
    <source>
        <dbReference type="ARBA" id="ARBA00004141"/>
    </source>
</evidence>
<name>A0ABU0N250_9FIRM</name>
<feature type="transmembrane region" description="Helical" evidence="6">
    <location>
        <begin position="243"/>
        <end position="268"/>
    </location>
</feature>
<dbReference type="NCBIfam" id="TIGR01494">
    <property type="entry name" value="ATPase_P-type"/>
    <property type="match status" value="2"/>
</dbReference>
<dbReference type="PRINTS" id="PR00119">
    <property type="entry name" value="CATATPASE"/>
</dbReference>
<dbReference type="SUPFAM" id="SSF81653">
    <property type="entry name" value="Calcium ATPase, transduction domain A"/>
    <property type="match status" value="1"/>
</dbReference>
<feature type="transmembrane region" description="Helical" evidence="6">
    <location>
        <begin position="652"/>
        <end position="680"/>
    </location>
</feature>
<dbReference type="SFLD" id="SFLDG00002">
    <property type="entry name" value="C1.7:_P-type_atpase_like"/>
    <property type="match status" value="1"/>
</dbReference>
<dbReference type="GO" id="GO:0016787">
    <property type="term" value="F:hydrolase activity"/>
    <property type="evidence" value="ECO:0007669"/>
    <property type="project" value="UniProtKB-KW"/>
</dbReference>
<keyword evidence="5 6" id="KW-0472">Membrane</keyword>
<feature type="transmembrane region" description="Helical" evidence="6">
    <location>
        <begin position="742"/>
        <end position="764"/>
    </location>
</feature>
<keyword evidence="4 6" id="KW-1133">Transmembrane helix</keyword>
<sequence length="791" mass="87891">MNIEFTQEGLSTKEVIDRVQRGEKNSFVKPLTRSYKKIFKDNICTLFNFINFVIAIFIIYTGSYKNLLFVGVIISNIFIGIFQEIRAKKRVDKLSLLNQAKVIVIRDNKESKIDQNELVKDDLMVITRGSQICVDGIVIKTDGLEVDESQLTGESDVILKNVNSNVMSGSYVISGSAYVKVTNVGEESYASKIVMEAKKEKDIDSELIKTLKKIIKVLAFVIVPIGIALALSKSASGIEKNEVILGVSAAMTGMIPEGLILITSIALAGEVIKLSKKKVLVKTLGSIENLARVDLLCLDKTGTITDGNIKLVDIITCGDFELDKLKEGISTSVESLEENATSKALKVGLPSPNNWKIIKTVQFSSARKWSGVSFENEGSYIMGAPEFIFKNIPSNIQNIINQSTAKGERVLAFAHSNDTIVDNKLPKDIKLIGLSMMEDTIRKEASNTLKYFKKQGVSIKIISGDNAKTVSQIAKRAGVDNFDKYIDMSTVCEEEDLSNYTNKYEIFGRVSPEQKKKLIKAFKDEGHTVGMTGDGVNDILALKESDCSIVMAEGSDAAKGVSDFVLLDSNFDSMIDVVMGGRRVVNNIQQVASQYLIKTVYSILLAVIFIFIGRSYPFHPIQLTPITSLGVGIPSFFLAFRPNYSRIKENLLLNISIPAFSAGICVVIYIILILIMGNIFSFSNQMISTLCVLLTGTVCFTSLWRISRPIDKKIGIMLITLITLFILTIVVFRDILSFVNIISLNMMIVYVPLILSVIPVYNYIRKIINYILRKYIKYKEMKGEKFYNIKV</sequence>
<dbReference type="InterPro" id="IPR023298">
    <property type="entry name" value="ATPase_P-typ_TM_dom_sf"/>
</dbReference>
<accession>A0ABU0N250</accession>
<proteinExistence type="predicted"/>
<gene>
    <name evidence="8" type="ORF">QOZ92_002358</name>
</gene>
<dbReference type="Gene3D" id="3.40.1110.10">
    <property type="entry name" value="Calcium-transporting ATPase, cytoplasmic domain N"/>
    <property type="match status" value="1"/>
</dbReference>
<evidence type="ECO:0000256" key="2">
    <source>
        <dbReference type="ARBA" id="ARBA00022692"/>
    </source>
</evidence>
<feature type="transmembrane region" description="Helical" evidence="6">
    <location>
        <begin position="43"/>
        <end position="61"/>
    </location>
</feature>
<feature type="transmembrane region" description="Helical" evidence="6">
    <location>
        <begin position="214"/>
        <end position="231"/>
    </location>
</feature>
<dbReference type="Gene3D" id="1.20.1110.10">
    <property type="entry name" value="Calcium-transporting ATPase, transmembrane domain"/>
    <property type="match status" value="1"/>
</dbReference>
<comment type="subcellular location">
    <subcellularLocation>
        <location evidence="1">Membrane</location>
        <topology evidence="1">Multi-pass membrane protein</topology>
    </subcellularLocation>
</comment>
<dbReference type="Gene3D" id="3.40.50.1000">
    <property type="entry name" value="HAD superfamily/HAD-like"/>
    <property type="match status" value="1"/>
</dbReference>
<dbReference type="InterPro" id="IPR023299">
    <property type="entry name" value="ATPase_P-typ_cyto_dom_N"/>
</dbReference>
<keyword evidence="2 6" id="KW-0812">Transmembrane</keyword>
<dbReference type="SUPFAM" id="SSF56784">
    <property type="entry name" value="HAD-like"/>
    <property type="match status" value="1"/>
</dbReference>
<dbReference type="Pfam" id="PF00122">
    <property type="entry name" value="E1-E2_ATPase"/>
    <property type="match status" value="1"/>
</dbReference>
<evidence type="ECO:0000256" key="3">
    <source>
        <dbReference type="ARBA" id="ARBA00022967"/>
    </source>
</evidence>
<dbReference type="InterPro" id="IPR001757">
    <property type="entry name" value="P_typ_ATPase"/>
</dbReference>
<dbReference type="InterPro" id="IPR008250">
    <property type="entry name" value="ATPase_P-typ_transduc_dom_A_sf"/>
</dbReference>
<keyword evidence="8" id="KW-0378">Hydrolase</keyword>
<dbReference type="InterPro" id="IPR059000">
    <property type="entry name" value="ATPase_P-type_domA"/>
</dbReference>
<keyword evidence="9" id="KW-1185">Reference proteome</keyword>